<evidence type="ECO:0008006" key="5">
    <source>
        <dbReference type="Google" id="ProtNLM"/>
    </source>
</evidence>
<feature type="coiled-coil region" evidence="1">
    <location>
        <begin position="288"/>
        <end position="322"/>
    </location>
</feature>
<evidence type="ECO:0000313" key="4">
    <source>
        <dbReference type="Proteomes" id="UP000188533"/>
    </source>
</evidence>
<dbReference type="STRING" id="5353.A0A1Q3E3F7"/>
<dbReference type="EMBL" id="BDGU01000073">
    <property type="protein sequence ID" value="GAW01762.1"/>
    <property type="molecule type" value="Genomic_DNA"/>
</dbReference>
<sequence>MSEIPGHRAYGAESKKSASNPRINGPKPPSPPSDASERYTVLQRKVDDLEKVHNDGKKAHQAEVERLKLELARLQKANAELTDRLDKQKKQKEALDLRVDELRKNSNADKAEIKDLGVKLRMSEHQRTQMTAKHGNVADVKKSLQSLETRRKEEMKERDRTIADLEKSLLTDKKKREMVESQLKETKAKHDFEIDKMKDTVEKLKREIVAARDEVQEIQHRLEATISKTSSNEESLLAQLEDHKLMLNEVAEHYGLLASNTVSRLAFERLTFENYALRIQAARSSRKLGNTEGQVSELANLIRQSQEENQILRRNSKDMMQELSSFIENATSKPPSPPSYDDLDEIITHLDRDHEAFQEEETRINIETLQLEAELHHLQHDALFFAYAEAETELHEALAIASKLPEVEQQRDIAQELLQATNITAQSLRLSSDKFKLQVAELEEKLKTETRKSDEALQKEQANAHRLTTTVQKLRMAEDGLRAENEQLTYELSEAERFQEAYYSLSEELEGLLDRNALAEDEAQRLSRVNAEIIGHHNPLQRIMYLEKIRNELAETKQKLLVSMRTNETVAIQNQDLQNELDMYKSVAVPYELKLGTKFTRMARPPLVNLNKSTPHNLEVTRTPAWKVHSSITSDMDVDELS</sequence>
<dbReference type="AlphaFoldDB" id="A0A1Q3E3F7"/>
<reference evidence="3 4" key="2">
    <citation type="submission" date="2017-02" db="EMBL/GenBank/DDBJ databases">
        <title>A genome survey and senescence transcriptome analysis in Lentinula edodes.</title>
        <authorList>
            <person name="Sakamoto Y."/>
            <person name="Nakade K."/>
            <person name="Sato S."/>
            <person name="Yoshida Y."/>
            <person name="Miyazaki K."/>
            <person name="Natsume S."/>
            <person name="Konno N."/>
        </authorList>
    </citation>
    <scope>NUCLEOTIDE SEQUENCE [LARGE SCALE GENOMIC DNA]</scope>
    <source>
        <strain evidence="3 4">NBRC 111202</strain>
    </source>
</reference>
<evidence type="ECO:0000256" key="2">
    <source>
        <dbReference type="SAM" id="MobiDB-lite"/>
    </source>
</evidence>
<organism evidence="3 4">
    <name type="scientific">Lentinula edodes</name>
    <name type="common">Shiitake mushroom</name>
    <name type="synonym">Lentinus edodes</name>
    <dbReference type="NCBI Taxonomy" id="5353"/>
    <lineage>
        <taxon>Eukaryota</taxon>
        <taxon>Fungi</taxon>
        <taxon>Dikarya</taxon>
        <taxon>Basidiomycota</taxon>
        <taxon>Agaricomycotina</taxon>
        <taxon>Agaricomycetes</taxon>
        <taxon>Agaricomycetidae</taxon>
        <taxon>Agaricales</taxon>
        <taxon>Marasmiineae</taxon>
        <taxon>Omphalotaceae</taxon>
        <taxon>Lentinula</taxon>
    </lineage>
</organism>
<comment type="caution">
    <text evidence="3">The sequence shown here is derived from an EMBL/GenBank/DDBJ whole genome shotgun (WGS) entry which is preliminary data.</text>
</comment>
<evidence type="ECO:0000256" key="1">
    <source>
        <dbReference type="SAM" id="Coils"/>
    </source>
</evidence>
<proteinExistence type="predicted"/>
<protein>
    <recommendedName>
        <fullName evidence="5">Hyaluronan-mediated motility receptor C-terminal domain-containing protein</fullName>
    </recommendedName>
</protein>
<gene>
    <name evidence="3" type="ORF">LENED_003373</name>
</gene>
<keyword evidence="4" id="KW-1185">Reference proteome</keyword>
<feature type="coiled-coil region" evidence="1">
    <location>
        <begin position="425"/>
        <end position="477"/>
    </location>
</feature>
<feature type="coiled-coil region" evidence="1">
    <location>
        <begin position="57"/>
        <end position="105"/>
    </location>
</feature>
<keyword evidence="1" id="KW-0175">Coiled coil</keyword>
<name>A0A1Q3E3F7_LENED</name>
<accession>A0A1Q3E3F7</accession>
<reference evidence="3 4" key="1">
    <citation type="submission" date="2016-08" db="EMBL/GenBank/DDBJ databases">
        <authorList>
            <consortium name="Lentinula edodes genome sequencing consortium"/>
            <person name="Sakamoto Y."/>
            <person name="Nakade K."/>
            <person name="Sato S."/>
            <person name="Yoshida Y."/>
            <person name="Miyazaki K."/>
            <person name="Natsume S."/>
            <person name="Konno N."/>
        </authorList>
    </citation>
    <scope>NUCLEOTIDE SEQUENCE [LARGE SCALE GENOMIC DNA]</scope>
    <source>
        <strain evidence="3 4">NBRC 111202</strain>
    </source>
</reference>
<dbReference type="Proteomes" id="UP000188533">
    <property type="component" value="Unassembled WGS sequence"/>
</dbReference>
<evidence type="ECO:0000313" key="3">
    <source>
        <dbReference type="EMBL" id="GAW01762.1"/>
    </source>
</evidence>
<feature type="coiled-coil region" evidence="1">
    <location>
        <begin position="137"/>
        <end position="228"/>
    </location>
</feature>
<feature type="region of interest" description="Disordered" evidence="2">
    <location>
        <begin position="1"/>
        <end position="37"/>
    </location>
</feature>